<dbReference type="EMBL" id="BMPI01000068">
    <property type="protein sequence ID" value="GGM74451.1"/>
    <property type="molecule type" value="Genomic_DNA"/>
</dbReference>
<accession>A0A917X6G2</accession>
<keyword evidence="5 6" id="KW-0472">Membrane</keyword>
<keyword evidence="9" id="KW-1185">Reference proteome</keyword>
<protein>
    <recommendedName>
        <fullName evidence="7">Major facilitator superfamily (MFS) profile domain-containing protein</fullName>
    </recommendedName>
</protein>
<sequence length="411" mass="41646">MTGTTPPRTEDRGTYRRVLSEPVFRLLFATKTLTIAAASLRMFALSTLVYATTRSPLWAAIAFASGFLPQLAGSMLFGAAADRIRPRPLIVAGYAIECAAAAVLAVVPMPAWVAIAGVAAVAVAAPVFNGAASRLVAEVLPGDLYVVGRSLFTAASSAAQIGGLLAGGIAVAVLGSPQHALLVVAAIHGLAALLAGLRLPDLAAPAPAEVRERSLLRSTWSGHRALLADPLVRRLLILQWLPAACATAAEGLLVPYAADRGFPAGSAGLLLGCLPLGMGIGDLVVSRALPAPVRERLVAPLIGVIGVTLLGLWFGPALPLTVTLLLWTGAGLAYAVGLQRRFLAALPPGRQGQAFGLLGAGMTTSLGITPVLFGAAALTVGTAAAMALAGAASLLCLALVPRRGAERGTSG</sequence>
<gene>
    <name evidence="8" type="ORF">GCM10007977_090070</name>
</gene>
<evidence type="ECO:0000256" key="5">
    <source>
        <dbReference type="ARBA" id="ARBA00023136"/>
    </source>
</evidence>
<feature type="transmembrane region" description="Helical" evidence="6">
    <location>
        <begin position="383"/>
        <end position="400"/>
    </location>
</feature>
<name>A0A917X6G2_9ACTN</name>
<dbReference type="InterPro" id="IPR020846">
    <property type="entry name" value="MFS_dom"/>
</dbReference>
<proteinExistence type="predicted"/>
<evidence type="ECO:0000256" key="4">
    <source>
        <dbReference type="ARBA" id="ARBA00022989"/>
    </source>
</evidence>
<comment type="caution">
    <text evidence="8">The sequence shown here is derived from an EMBL/GenBank/DDBJ whole genome shotgun (WGS) entry which is preliminary data.</text>
</comment>
<feature type="transmembrane region" description="Helical" evidence="6">
    <location>
        <begin position="151"/>
        <end position="174"/>
    </location>
</feature>
<evidence type="ECO:0000256" key="2">
    <source>
        <dbReference type="ARBA" id="ARBA00022475"/>
    </source>
</evidence>
<evidence type="ECO:0000313" key="8">
    <source>
        <dbReference type="EMBL" id="GGM74451.1"/>
    </source>
</evidence>
<organism evidence="8 9">
    <name type="scientific">Dactylosporangium sucinum</name>
    <dbReference type="NCBI Taxonomy" id="1424081"/>
    <lineage>
        <taxon>Bacteria</taxon>
        <taxon>Bacillati</taxon>
        <taxon>Actinomycetota</taxon>
        <taxon>Actinomycetes</taxon>
        <taxon>Micromonosporales</taxon>
        <taxon>Micromonosporaceae</taxon>
        <taxon>Dactylosporangium</taxon>
    </lineage>
</organism>
<feature type="domain" description="Major facilitator superfamily (MFS) profile" evidence="7">
    <location>
        <begin position="1"/>
        <end position="203"/>
    </location>
</feature>
<comment type="subcellular location">
    <subcellularLocation>
        <location evidence="1">Cell membrane</location>
        <topology evidence="1">Multi-pass membrane protein</topology>
    </subcellularLocation>
</comment>
<dbReference type="Pfam" id="PF07690">
    <property type="entry name" value="MFS_1"/>
    <property type="match status" value="1"/>
</dbReference>
<feature type="transmembrane region" description="Helical" evidence="6">
    <location>
        <begin position="297"/>
        <end position="318"/>
    </location>
</feature>
<dbReference type="InterPro" id="IPR036259">
    <property type="entry name" value="MFS_trans_sf"/>
</dbReference>
<dbReference type="PROSITE" id="PS50850">
    <property type="entry name" value="MFS"/>
    <property type="match status" value="1"/>
</dbReference>
<evidence type="ECO:0000259" key="7">
    <source>
        <dbReference type="PROSITE" id="PS50850"/>
    </source>
</evidence>
<feature type="transmembrane region" description="Helical" evidence="6">
    <location>
        <begin position="264"/>
        <end position="285"/>
    </location>
</feature>
<dbReference type="Gene3D" id="1.20.1250.20">
    <property type="entry name" value="MFS general substrate transporter like domains"/>
    <property type="match status" value="1"/>
</dbReference>
<dbReference type="AlphaFoldDB" id="A0A917X6G2"/>
<feature type="transmembrane region" description="Helical" evidence="6">
    <location>
        <begin position="180"/>
        <end position="197"/>
    </location>
</feature>
<dbReference type="Proteomes" id="UP000642070">
    <property type="component" value="Unassembled WGS sequence"/>
</dbReference>
<feature type="transmembrane region" description="Helical" evidence="6">
    <location>
        <begin position="26"/>
        <end position="51"/>
    </location>
</feature>
<keyword evidence="3 6" id="KW-0812">Transmembrane</keyword>
<feature type="transmembrane region" description="Helical" evidence="6">
    <location>
        <begin position="324"/>
        <end position="343"/>
    </location>
</feature>
<dbReference type="GO" id="GO:0005886">
    <property type="term" value="C:plasma membrane"/>
    <property type="evidence" value="ECO:0007669"/>
    <property type="project" value="UniProtKB-SubCell"/>
</dbReference>
<dbReference type="PANTHER" id="PTHR23513">
    <property type="entry name" value="INTEGRAL MEMBRANE EFFLUX PROTEIN-RELATED"/>
    <property type="match status" value="1"/>
</dbReference>
<dbReference type="SUPFAM" id="SSF103473">
    <property type="entry name" value="MFS general substrate transporter"/>
    <property type="match status" value="1"/>
</dbReference>
<evidence type="ECO:0000256" key="1">
    <source>
        <dbReference type="ARBA" id="ARBA00004651"/>
    </source>
</evidence>
<reference evidence="8" key="2">
    <citation type="submission" date="2020-09" db="EMBL/GenBank/DDBJ databases">
        <authorList>
            <person name="Sun Q."/>
            <person name="Ohkuma M."/>
        </authorList>
    </citation>
    <scope>NUCLEOTIDE SEQUENCE</scope>
    <source>
        <strain evidence="8">JCM 19831</strain>
    </source>
</reference>
<dbReference type="InterPro" id="IPR011701">
    <property type="entry name" value="MFS"/>
</dbReference>
<dbReference type="RefSeq" id="WP_190256220.1">
    <property type="nucleotide sequence ID" value="NZ_BMPI01000068.1"/>
</dbReference>
<evidence type="ECO:0000256" key="6">
    <source>
        <dbReference type="SAM" id="Phobius"/>
    </source>
</evidence>
<keyword evidence="2" id="KW-1003">Cell membrane</keyword>
<dbReference type="PANTHER" id="PTHR23513:SF11">
    <property type="entry name" value="STAPHYLOFERRIN A TRANSPORTER"/>
    <property type="match status" value="1"/>
</dbReference>
<feature type="transmembrane region" description="Helical" evidence="6">
    <location>
        <begin position="57"/>
        <end position="77"/>
    </location>
</feature>
<evidence type="ECO:0000313" key="9">
    <source>
        <dbReference type="Proteomes" id="UP000642070"/>
    </source>
</evidence>
<evidence type="ECO:0000256" key="3">
    <source>
        <dbReference type="ARBA" id="ARBA00022692"/>
    </source>
</evidence>
<reference evidence="8" key="1">
    <citation type="journal article" date="2014" name="Int. J. Syst. Evol. Microbiol.">
        <title>Complete genome sequence of Corynebacterium casei LMG S-19264T (=DSM 44701T), isolated from a smear-ripened cheese.</title>
        <authorList>
            <consortium name="US DOE Joint Genome Institute (JGI-PGF)"/>
            <person name="Walter F."/>
            <person name="Albersmeier A."/>
            <person name="Kalinowski J."/>
            <person name="Ruckert C."/>
        </authorList>
    </citation>
    <scope>NUCLEOTIDE SEQUENCE</scope>
    <source>
        <strain evidence="8">JCM 19831</strain>
    </source>
</reference>
<feature type="transmembrane region" description="Helical" evidence="6">
    <location>
        <begin position="355"/>
        <end position="377"/>
    </location>
</feature>
<keyword evidence="4 6" id="KW-1133">Transmembrane helix</keyword>
<dbReference type="GO" id="GO:0022857">
    <property type="term" value="F:transmembrane transporter activity"/>
    <property type="evidence" value="ECO:0007669"/>
    <property type="project" value="InterPro"/>
</dbReference>